<dbReference type="PIRSF" id="PIRSF500136">
    <property type="entry name" value="UDP_ManNAc_DH"/>
    <property type="match status" value="1"/>
</dbReference>
<keyword evidence="4" id="KW-0812">Transmembrane</keyword>
<reference evidence="6 7" key="1">
    <citation type="submission" date="2024-07" db="EMBL/GenBank/DDBJ databases">
        <title>Description of Labrys sedimenti sp. nov., isolated from a diclofenac-degrading enrichment culture.</title>
        <authorList>
            <person name="Tancsics A."/>
            <person name="Csepanyi A."/>
        </authorList>
    </citation>
    <scope>NUCLEOTIDE SEQUENCE [LARGE SCALE GENOMIC DNA]</scope>
    <source>
        <strain evidence="6 7">LMG 23578</strain>
    </source>
</reference>
<evidence type="ECO:0000256" key="1">
    <source>
        <dbReference type="ARBA" id="ARBA00023002"/>
    </source>
</evidence>
<dbReference type="SUPFAM" id="SSF51735">
    <property type="entry name" value="NAD(P)-binding Rossmann-fold domains"/>
    <property type="match status" value="1"/>
</dbReference>
<dbReference type="SUPFAM" id="SSF48179">
    <property type="entry name" value="6-phosphogluconate dehydrogenase C-terminal domain-like"/>
    <property type="match status" value="1"/>
</dbReference>
<dbReference type="InterPro" id="IPR036291">
    <property type="entry name" value="NAD(P)-bd_dom_sf"/>
</dbReference>
<dbReference type="SMART" id="SM00984">
    <property type="entry name" value="UDPG_MGDP_dh_C"/>
    <property type="match status" value="1"/>
</dbReference>
<dbReference type="PANTHER" id="PTHR43491">
    <property type="entry name" value="UDP-N-ACETYL-D-MANNOSAMINE DEHYDROGENASE"/>
    <property type="match status" value="1"/>
</dbReference>
<dbReference type="PANTHER" id="PTHR43491:SF1">
    <property type="entry name" value="UDP-N-ACETYL-D-MANNOSAMINE DEHYDROGENASE"/>
    <property type="match status" value="1"/>
</dbReference>
<gene>
    <name evidence="6" type="ORF">ABXS05_28485</name>
</gene>
<dbReference type="InterPro" id="IPR036220">
    <property type="entry name" value="UDP-Glc/GDP-Man_DH_C_sf"/>
</dbReference>
<name>A0ABV3PV20_9HYPH</name>
<evidence type="ECO:0000259" key="5">
    <source>
        <dbReference type="SMART" id="SM00984"/>
    </source>
</evidence>
<feature type="domain" description="UDP-glucose/GDP-mannose dehydrogenase C-terminal" evidence="5">
    <location>
        <begin position="337"/>
        <end position="437"/>
    </location>
</feature>
<protein>
    <submittedName>
        <fullName evidence="6">Nucleotide sugar dehydrogenase</fullName>
    </submittedName>
</protein>
<keyword evidence="2" id="KW-0520">NAD</keyword>
<accession>A0ABV3PV20</accession>
<keyword evidence="4" id="KW-0472">Membrane</keyword>
<dbReference type="InterPro" id="IPR014026">
    <property type="entry name" value="UDP-Glc/GDP-Man_DH_dimer"/>
</dbReference>
<proteinExistence type="inferred from homology"/>
<dbReference type="InterPro" id="IPR017476">
    <property type="entry name" value="UDP-Glc/GDP-Man"/>
</dbReference>
<evidence type="ECO:0000256" key="3">
    <source>
        <dbReference type="PIRNR" id="PIRNR000124"/>
    </source>
</evidence>
<evidence type="ECO:0000256" key="2">
    <source>
        <dbReference type="ARBA" id="ARBA00023027"/>
    </source>
</evidence>
<evidence type="ECO:0000256" key="4">
    <source>
        <dbReference type="SAM" id="Phobius"/>
    </source>
</evidence>
<feature type="transmembrane region" description="Helical" evidence="4">
    <location>
        <begin position="21"/>
        <end position="44"/>
    </location>
</feature>
<dbReference type="InterPro" id="IPR028359">
    <property type="entry name" value="UDP_ManNAc/GlcNAc_DH"/>
</dbReference>
<organism evidence="6 7">
    <name type="scientific">Labrys neptuniae</name>
    <dbReference type="NCBI Taxonomy" id="376174"/>
    <lineage>
        <taxon>Bacteria</taxon>
        <taxon>Pseudomonadati</taxon>
        <taxon>Pseudomonadota</taxon>
        <taxon>Alphaproteobacteria</taxon>
        <taxon>Hyphomicrobiales</taxon>
        <taxon>Xanthobacteraceae</taxon>
        <taxon>Labrys</taxon>
    </lineage>
</organism>
<keyword evidence="7" id="KW-1185">Reference proteome</keyword>
<evidence type="ECO:0000313" key="6">
    <source>
        <dbReference type="EMBL" id="MEW9309522.1"/>
    </source>
</evidence>
<dbReference type="Pfam" id="PF03721">
    <property type="entry name" value="UDPG_MGDP_dh_N"/>
    <property type="match status" value="1"/>
</dbReference>
<dbReference type="InterPro" id="IPR008927">
    <property type="entry name" value="6-PGluconate_DH-like_C_sf"/>
</dbReference>
<dbReference type="InterPro" id="IPR001732">
    <property type="entry name" value="UDP-Glc/GDP-Man_DH_N"/>
</dbReference>
<dbReference type="Proteomes" id="UP001555786">
    <property type="component" value="Unassembled WGS sequence"/>
</dbReference>
<comment type="similarity">
    <text evidence="3">Belongs to the UDP-glucose/GDP-mannose dehydrogenase family.</text>
</comment>
<evidence type="ECO:0000313" key="7">
    <source>
        <dbReference type="Proteomes" id="UP001555786"/>
    </source>
</evidence>
<dbReference type="Pfam" id="PF00984">
    <property type="entry name" value="UDPG_MGDP_dh"/>
    <property type="match status" value="1"/>
</dbReference>
<comment type="caution">
    <text evidence="6">The sequence shown here is derived from an EMBL/GenBank/DDBJ whole genome shotgun (WGS) entry which is preliminary data.</text>
</comment>
<dbReference type="InterPro" id="IPR014027">
    <property type="entry name" value="UDP-Glc/GDP-Man_DH_C"/>
</dbReference>
<dbReference type="EMBL" id="JBFNQD010000015">
    <property type="protein sequence ID" value="MEW9309522.1"/>
    <property type="molecule type" value="Genomic_DNA"/>
</dbReference>
<dbReference type="NCBIfam" id="TIGR03026">
    <property type="entry name" value="NDP-sugDHase"/>
    <property type="match status" value="1"/>
</dbReference>
<keyword evidence="4" id="KW-1133">Transmembrane helix</keyword>
<sequence length="448" mass="48157">MQDMQSPLASALLARIQARQAVIGIIGLGYVGLPLAIAIAGAGFKVLGFDIDLRRVAALNQGDGLIKHISNAPIREAIAKGLFEATADFTRLDEPDAILICVPTPLTRQREPDMSYVANSTASIAARLRRGQLVILESSTWPGTTEQLMKPMLEADGLVCGQDFFLAFSPEREDPGNPVYGTQNIPKVVGGDGADALALAKALYDAFVSATVPVSSPAAAEAVKLTENIFRSVNIALVNELKVIYDAMGLDVWEIIEAAKTKPFGYMPFYPGPGLGGHCIPIDPFYLTWKAREFDIATRFIELAGQINTAMPRHVVDRLAEALDKRFKRGLNGARILLIGIAYKKNVDDVRESASFKLIEILEERGAQADFHDPHAQVIPKTREHAALAGRRSVALTAETLAGYDAVLVATDHDGIDYALVASAARLVVDTRNACAKAGADMAKVVKA</sequence>
<dbReference type="Gene3D" id="3.40.50.720">
    <property type="entry name" value="NAD(P)-binding Rossmann-like Domain"/>
    <property type="match status" value="2"/>
</dbReference>
<dbReference type="PIRSF" id="PIRSF000124">
    <property type="entry name" value="UDPglc_GDPman_dh"/>
    <property type="match status" value="1"/>
</dbReference>
<keyword evidence="1" id="KW-0560">Oxidoreductase</keyword>
<dbReference type="Pfam" id="PF03720">
    <property type="entry name" value="UDPG_MGDP_dh_C"/>
    <property type="match status" value="1"/>
</dbReference>
<dbReference type="SUPFAM" id="SSF52413">
    <property type="entry name" value="UDP-glucose/GDP-mannose dehydrogenase C-terminal domain"/>
    <property type="match status" value="1"/>
</dbReference>